<dbReference type="EMBL" id="MUGX01000026">
    <property type="protein sequence ID" value="OXA85195.1"/>
    <property type="molecule type" value="Genomic_DNA"/>
</dbReference>
<evidence type="ECO:0000313" key="2">
    <source>
        <dbReference type="EMBL" id="OXA85195.1"/>
    </source>
</evidence>
<sequence>MENTGTLVIRVLGETKGNKLSPSNYDIKEIVSLLANIEDILYPNQKNRPLITYELGEGSVLNKFKTTIQAVISSTAIFASVQEAQSTEHLEPQTAKAIEVIQKVAYQKNYTFEISSSESDSVILEINPQTKFVITKDYFVETELYVYGELTDAGGKTKPNLHLDTLEYGALTIQVSKDVIKELDGNPLYRNFGARIKTKQHASTGEIDKSSIVFLELVQYDSNYDEDYLKSCIKNATPKWQGFDSDKWLDEMRGGYDA</sequence>
<dbReference type="STRING" id="37752.IW18_20420"/>
<reference evidence="2 4" key="2">
    <citation type="submission" date="2016-11" db="EMBL/GenBank/DDBJ databases">
        <title>Whole genomes of Flavobacteriaceae.</title>
        <authorList>
            <person name="Stine C."/>
            <person name="Li C."/>
            <person name="Tadesse D."/>
        </authorList>
    </citation>
    <scope>NUCLEOTIDE SEQUENCE [LARGE SCALE GENOMIC DNA]</scope>
    <source>
        <strain evidence="2 4">ATCC 51468</strain>
    </source>
</reference>
<dbReference type="Proteomes" id="UP000198302">
    <property type="component" value="Unassembled WGS sequence"/>
</dbReference>
<gene>
    <name evidence="2" type="ORF">B0A73_17760</name>
    <name evidence="1" type="ORF">IW18_20420</name>
</gene>
<evidence type="ECO:0000313" key="1">
    <source>
        <dbReference type="EMBL" id="KIO50953.1"/>
    </source>
</evidence>
<dbReference type="Proteomes" id="UP000032061">
    <property type="component" value="Unassembled WGS sequence"/>
</dbReference>
<evidence type="ECO:0000313" key="4">
    <source>
        <dbReference type="Proteomes" id="UP000198302"/>
    </source>
</evidence>
<dbReference type="EMBL" id="JPRK01000021">
    <property type="protein sequence ID" value="KIO50953.1"/>
    <property type="molecule type" value="Genomic_DNA"/>
</dbReference>
<name>A0A0D0ERY4_9FLAO</name>
<evidence type="ECO:0000313" key="3">
    <source>
        <dbReference type="Proteomes" id="UP000032061"/>
    </source>
</evidence>
<protein>
    <submittedName>
        <fullName evidence="1">Uncharacterized protein</fullName>
    </submittedName>
</protein>
<dbReference type="AlphaFoldDB" id="A0A0D0ERY4"/>
<dbReference type="RefSeq" id="WP_041520024.1">
    <property type="nucleotide sequence ID" value="NZ_JPRK01000021.1"/>
</dbReference>
<keyword evidence="4" id="KW-1185">Reference proteome</keyword>
<comment type="caution">
    <text evidence="1">The sequence shown here is derived from an EMBL/GenBank/DDBJ whole genome shotgun (WGS) entry which is preliminary data.</text>
</comment>
<accession>A0A0D0ERY4</accession>
<organism evidence="1 3">
    <name type="scientific">Flavobacterium hibernum</name>
    <dbReference type="NCBI Taxonomy" id="37752"/>
    <lineage>
        <taxon>Bacteria</taxon>
        <taxon>Pseudomonadati</taxon>
        <taxon>Bacteroidota</taxon>
        <taxon>Flavobacteriia</taxon>
        <taxon>Flavobacteriales</taxon>
        <taxon>Flavobacteriaceae</taxon>
        <taxon>Flavobacterium</taxon>
    </lineage>
</organism>
<reference evidence="1 3" key="1">
    <citation type="submission" date="2015-01" db="EMBL/GenBank/DDBJ databases">
        <title>Genome of Flavobacterium hibernum DSM 12611.</title>
        <authorList>
            <person name="Stropko S.J."/>
            <person name="Pipes S.E."/>
            <person name="Newman J.D."/>
        </authorList>
    </citation>
    <scope>NUCLEOTIDE SEQUENCE [LARGE SCALE GENOMIC DNA]</scope>
    <source>
        <strain evidence="1 3">DSM 12611</strain>
    </source>
</reference>
<proteinExistence type="predicted"/>
<dbReference type="OrthoDB" id="6057423at2"/>